<proteinExistence type="predicted"/>
<dbReference type="InterPro" id="IPR011335">
    <property type="entry name" value="Restrct_endonuc-II-like"/>
</dbReference>
<dbReference type="GO" id="GO:0004519">
    <property type="term" value="F:endonuclease activity"/>
    <property type="evidence" value="ECO:0007669"/>
    <property type="project" value="UniProtKB-KW"/>
</dbReference>
<dbReference type="RefSeq" id="WP_183544750.1">
    <property type="nucleotide sequence ID" value="NZ_BMQT01000002.1"/>
</dbReference>
<dbReference type="CDD" id="cd06260">
    <property type="entry name" value="DUF820-like"/>
    <property type="match status" value="1"/>
</dbReference>
<gene>
    <name evidence="2" type="ORF">FHS12_002002</name>
</gene>
<feature type="domain" description="Putative restriction endonuclease" evidence="1">
    <location>
        <begin position="21"/>
        <end position="171"/>
    </location>
</feature>
<dbReference type="PANTHER" id="PTHR35400:SF3">
    <property type="entry name" value="SLL1072 PROTEIN"/>
    <property type="match status" value="1"/>
</dbReference>
<dbReference type="EMBL" id="JACHXG010000004">
    <property type="protein sequence ID" value="MBB3089056.1"/>
    <property type="molecule type" value="Genomic_DNA"/>
</dbReference>
<dbReference type="Pfam" id="PF05685">
    <property type="entry name" value="Uma2"/>
    <property type="match status" value="1"/>
</dbReference>
<accession>A0A7W5A3L4</accession>
<comment type="caution">
    <text evidence="2">The sequence shown here is derived from an EMBL/GenBank/DDBJ whole genome shotgun (WGS) entry which is preliminary data.</text>
</comment>
<keyword evidence="2" id="KW-0378">Hydrolase</keyword>
<dbReference type="AlphaFoldDB" id="A0A7W5A3L4"/>
<evidence type="ECO:0000313" key="2">
    <source>
        <dbReference type="EMBL" id="MBB3089056.1"/>
    </source>
</evidence>
<dbReference type="Gene3D" id="3.90.1570.10">
    <property type="entry name" value="tt1808, chain A"/>
    <property type="match status" value="1"/>
</dbReference>
<keyword evidence="3" id="KW-1185">Reference proteome</keyword>
<evidence type="ECO:0000313" key="3">
    <source>
        <dbReference type="Proteomes" id="UP000577707"/>
    </source>
</evidence>
<dbReference type="PANTHER" id="PTHR35400">
    <property type="entry name" value="SLR1083 PROTEIN"/>
    <property type="match status" value="1"/>
</dbReference>
<dbReference type="SUPFAM" id="SSF52980">
    <property type="entry name" value="Restriction endonuclease-like"/>
    <property type="match status" value="1"/>
</dbReference>
<name>A0A7W5A3L4_9ACTN</name>
<dbReference type="InterPro" id="IPR008538">
    <property type="entry name" value="Uma2"/>
</dbReference>
<keyword evidence="2" id="KW-0255">Endonuclease</keyword>
<dbReference type="InterPro" id="IPR012296">
    <property type="entry name" value="Nuclease_put_TT1808"/>
</dbReference>
<sequence length="186" mass="20939">MTTSALPDWLTPPRPEGWFAEDLDHLPDAPKHVELWDGALILNMSPQRRWHHDVIRLLDHALVEQAPDGLTVLTQFTVRLDNRTRPEPDLIITSAEVPEDATMVEATDVLLAVEVVSPESSQRDRKAKPPRYAESGIANFWRVEDEHGKPVVHTFERDETTGAYVATGIHRGSLRAVQPFEISISL</sequence>
<keyword evidence="2" id="KW-0540">Nuclease</keyword>
<dbReference type="Proteomes" id="UP000577707">
    <property type="component" value="Unassembled WGS sequence"/>
</dbReference>
<reference evidence="2 3" key="1">
    <citation type="submission" date="2020-08" db="EMBL/GenBank/DDBJ databases">
        <title>Genomic Encyclopedia of Type Strains, Phase III (KMG-III): the genomes of soil and plant-associated and newly described type strains.</title>
        <authorList>
            <person name="Whitman W."/>
        </authorList>
    </citation>
    <scope>NUCLEOTIDE SEQUENCE [LARGE SCALE GENOMIC DNA]</scope>
    <source>
        <strain evidence="2 3">CECT 3302</strain>
    </source>
</reference>
<protein>
    <submittedName>
        <fullName evidence="2">Uma2 family endonuclease</fullName>
    </submittedName>
</protein>
<organism evidence="2 3">
    <name type="scientific">Nocardioides albus</name>
    <dbReference type="NCBI Taxonomy" id="1841"/>
    <lineage>
        <taxon>Bacteria</taxon>
        <taxon>Bacillati</taxon>
        <taxon>Actinomycetota</taxon>
        <taxon>Actinomycetes</taxon>
        <taxon>Propionibacteriales</taxon>
        <taxon>Nocardioidaceae</taxon>
        <taxon>Nocardioides</taxon>
    </lineage>
</organism>
<evidence type="ECO:0000259" key="1">
    <source>
        <dbReference type="Pfam" id="PF05685"/>
    </source>
</evidence>